<dbReference type="Pfam" id="PF13505">
    <property type="entry name" value="OMP_b-brl"/>
    <property type="match status" value="1"/>
</dbReference>
<sequence>MNKTLLAATALVALSSAATAADLPYRSAPASYGAAPVFTWAGPYVGVNAGALWASRTRPELYDASGLPFPGPISDSDSAGVSVGGTVGYNMQFGPNFVAGAEADLSWANLNRKSRLSSIDRPGGELTVTSAEFNNKLDYYGTLRGRLGVLAMPSLLLYATGGVAFADAKHSGLGTSVTADDDGVAFGSKSSTKWGYTLGAGMEYALSNNLSVKGEYLYVGLSDTRYLMTDVADGAPMSSVKDHNDFSTVRVGLNYRFGGF</sequence>
<dbReference type="OrthoDB" id="8455142at2"/>
<accession>A0A370HQM4</accession>
<keyword evidence="4" id="KW-0998">Cell outer membrane</keyword>
<dbReference type="GO" id="GO:0009279">
    <property type="term" value="C:cell outer membrane"/>
    <property type="evidence" value="ECO:0007669"/>
    <property type="project" value="UniProtKB-SubCell"/>
</dbReference>
<evidence type="ECO:0000256" key="1">
    <source>
        <dbReference type="ARBA" id="ARBA00004442"/>
    </source>
</evidence>
<feature type="chain" id="PRO_5017011009" evidence="6">
    <location>
        <begin position="21"/>
        <end position="260"/>
    </location>
</feature>
<evidence type="ECO:0000256" key="3">
    <source>
        <dbReference type="ARBA" id="ARBA00023136"/>
    </source>
</evidence>
<feature type="domain" description="Outer membrane protein beta-barrel" evidence="7">
    <location>
        <begin position="10"/>
        <end position="257"/>
    </location>
</feature>
<evidence type="ECO:0000256" key="4">
    <source>
        <dbReference type="ARBA" id="ARBA00023237"/>
    </source>
</evidence>
<dbReference type="SUPFAM" id="SSF56925">
    <property type="entry name" value="OMPA-like"/>
    <property type="match status" value="1"/>
</dbReference>
<keyword evidence="9" id="KW-1185">Reference proteome</keyword>
<name>A0A370HQM4_9HYPH</name>
<dbReference type="InterPro" id="IPR011250">
    <property type="entry name" value="OMP/PagP_B-barrel"/>
</dbReference>
<protein>
    <submittedName>
        <fullName evidence="8">Outer membrane immunogenic protein</fullName>
    </submittedName>
</protein>
<evidence type="ECO:0000256" key="5">
    <source>
        <dbReference type="ARBA" id="ARBA00038306"/>
    </source>
</evidence>
<dbReference type="PANTHER" id="PTHR34001:SF3">
    <property type="entry name" value="BLL7405 PROTEIN"/>
    <property type="match status" value="1"/>
</dbReference>
<organism evidence="8 9">
    <name type="scientific">Microvirga subterranea</name>
    <dbReference type="NCBI Taxonomy" id="186651"/>
    <lineage>
        <taxon>Bacteria</taxon>
        <taxon>Pseudomonadati</taxon>
        <taxon>Pseudomonadota</taxon>
        <taxon>Alphaproteobacteria</taxon>
        <taxon>Hyphomicrobiales</taxon>
        <taxon>Methylobacteriaceae</taxon>
        <taxon>Microvirga</taxon>
    </lineage>
</organism>
<proteinExistence type="inferred from homology"/>
<comment type="subcellular location">
    <subcellularLocation>
        <location evidence="1">Cell outer membrane</location>
    </subcellularLocation>
</comment>
<feature type="signal peptide" evidence="6">
    <location>
        <begin position="1"/>
        <end position="20"/>
    </location>
</feature>
<evidence type="ECO:0000259" key="7">
    <source>
        <dbReference type="Pfam" id="PF13505"/>
    </source>
</evidence>
<dbReference type="PANTHER" id="PTHR34001">
    <property type="entry name" value="BLL7405 PROTEIN"/>
    <property type="match status" value="1"/>
</dbReference>
<dbReference type="AlphaFoldDB" id="A0A370HQM4"/>
<keyword evidence="3" id="KW-0472">Membrane</keyword>
<evidence type="ECO:0000256" key="2">
    <source>
        <dbReference type="ARBA" id="ARBA00022729"/>
    </source>
</evidence>
<reference evidence="8 9" key="1">
    <citation type="submission" date="2018-07" db="EMBL/GenBank/DDBJ databases">
        <title>Genomic Encyclopedia of Type Strains, Phase IV (KMG-IV): sequencing the most valuable type-strain genomes for metagenomic binning, comparative biology and taxonomic classification.</title>
        <authorList>
            <person name="Goeker M."/>
        </authorList>
    </citation>
    <scope>NUCLEOTIDE SEQUENCE [LARGE SCALE GENOMIC DNA]</scope>
    <source>
        <strain evidence="8 9">DSM 14364</strain>
    </source>
</reference>
<dbReference type="RefSeq" id="WP_114769943.1">
    <property type="nucleotide sequence ID" value="NZ_QQBB01000003.1"/>
</dbReference>
<evidence type="ECO:0000256" key="6">
    <source>
        <dbReference type="SAM" id="SignalP"/>
    </source>
</evidence>
<dbReference type="InterPro" id="IPR027385">
    <property type="entry name" value="Beta-barrel_OMP"/>
</dbReference>
<evidence type="ECO:0000313" key="8">
    <source>
        <dbReference type="EMBL" id="RDI60261.1"/>
    </source>
</evidence>
<dbReference type="EMBL" id="QQBB01000003">
    <property type="protein sequence ID" value="RDI60261.1"/>
    <property type="molecule type" value="Genomic_DNA"/>
</dbReference>
<keyword evidence="2 6" id="KW-0732">Signal</keyword>
<comment type="caution">
    <text evidence="8">The sequence shown here is derived from an EMBL/GenBank/DDBJ whole genome shotgun (WGS) entry which is preliminary data.</text>
</comment>
<dbReference type="Proteomes" id="UP000254925">
    <property type="component" value="Unassembled WGS sequence"/>
</dbReference>
<comment type="similarity">
    <text evidence="5">Belongs to the Omp25/RopB family.</text>
</comment>
<gene>
    <name evidence="8" type="ORF">DES45_103523</name>
</gene>
<dbReference type="Gene3D" id="2.40.160.20">
    <property type="match status" value="1"/>
</dbReference>
<evidence type="ECO:0000313" key="9">
    <source>
        <dbReference type="Proteomes" id="UP000254925"/>
    </source>
</evidence>
<dbReference type="InterPro" id="IPR051692">
    <property type="entry name" value="OMP-like"/>
</dbReference>